<evidence type="ECO:0000256" key="3">
    <source>
        <dbReference type="ARBA" id="ARBA00022448"/>
    </source>
</evidence>
<organism evidence="13 14">
    <name type="scientific">Varanus komodoensis</name>
    <name type="common">Komodo dragon</name>
    <dbReference type="NCBI Taxonomy" id="61221"/>
    <lineage>
        <taxon>Eukaryota</taxon>
        <taxon>Metazoa</taxon>
        <taxon>Chordata</taxon>
        <taxon>Craniata</taxon>
        <taxon>Vertebrata</taxon>
        <taxon>Euteleostomi</taxon>
        <taxon>Lepidosauria</taxon>
        <taxon>Squamata</taxon>
        <taxon>Bifurcata</taxon>
        <taxon>Unidentata</taxon>
        <taxon>Episquamata</taxon>
        <taxon>Toxicofera</taxon>
        <taxon>Anguimorpha</taxon>
        <taxon>Paleoanguimorpha</taxon>
        <taxon>Varanoidea</taxon>
        <taxon>Varanidae</taxon>
        <taxon>Varanus</taxon>
    </lineage>
</organism>
<dbReference type="Proteomes" id="UP000694545">
    <property type="component" value="Unplaced"/>
</dbReference>
<dbReference type="AlphaFoldDB" id="A0A8D2LH60"/>
<dbReference type="InterPro" id="IPR011531">
    <property type="entry name" value="HCO3_transpt-like_TM_dom"/>
</dbReference>
<feature type="compositionally biased region" description="Gly residues" evidence="10">
    <location>
        <begin position="372"/>
        <end position="392"/>
    </location>
</feature>
<dbReference type="Pfam" id="PF00955">
    <property type="entry name" value="HCO3_cotransp"/>
    <property type="match status" value="1"/>
</dbReference>
<keyword evidence="8 9" id="KW-0472">Membrane</keyword>
<evidence type="ECO:0000256" key="6">
    <source>
        <dbReference type="ARBA" id="ARBA00022989"/>
    </source>
</evidence>
<dbReference type="GO" id="GO:0008510">
    <property type="term" value="F:sodium:bicarbonate symporter activity"/>
    <property type="evidence" value="ECO:0007669"/>
    <property type="project" value="TreeGrafter"/>
</dbReference>
<dbReference type="InterPro" id="IPR016152">
    <property type="entry name" value="PTrfase/Anion_transptr"/>
</dbReference>
<feature type="transmembrane region" description="Helical" evidence="9">
    <location>
        <begin position="561"/>
        <end position="579"/>
    </location>
</feature>
<name>A0A8D2LH60_VARKO</name>
<dbReference type="PRINTS" id="PR01231">
    <property type="entry name" value="HCO3TRNSPORT"/>
</dbReference>
<evidence type="ECO:0000256" key="8">
    <source>
        <dbReference type="ARBA" id="ARBA00023136"/>
    </source>
</evidence>
<protein>
    <recommendedName>
        <fullName evidence="9">Anion exchange protein</fullName>
    </recommendedName>
</protein>
<feature type="region of interest" description="Disordered" evidence="10">
    <location>
        <begin position="363"/>
        <end position="412"/>
    </location>
</feature>
<dbReference type="NCBIfam" id="TIGR00834">
    <property type="entry name" value="ae"/>
    <property type="match status" value="1"/>
</dbReference>
<dbReference type="GO" id="GO:0008509">
    <property type="term" value="F:monoatomic anion transmembrane transporter activity"/>
    <property type="evidence" value="ECO:0007669"/>
    <property type="project" value="InterPro"/>
</dbReference>
<dbReference type="GO" id="GO:0016323">
    <property type="term" value="C:basolateral plasma membrane"/>
    <property type="evidence" value="ECO:0007669"/>
    <property type="project" value="UniProtKB-SubCell"/>
</dbReference>
<keyword evidence="5 9" id="KW-0812">Transmembrane</keyword>
<feature type="domain" description="Band 3 cytoplasmic" evidence="12">
    <location>
        <begin position="224"/>
        <end position="342"/>
    </location>
</feature>
<dbReference type="InterPro" id="IPR013769">
    <property type="entry name" value="Band3_cytoplasmic_dom"/>
</dbReference>
<reference evidence="13" key="1">
    <citation type="submission" date="2025-08" db="UniProtKB">
        <authorList>
            <consortium name="Ensembl"/>
        </authorList>
    </citation>
    <scope>IDENTIFICATION</scope>
</reference>
<dbReference type="PRINTS" id="PR01232">
    <property type="entry name" value="NAHCO3TRSPRT"/>
</dbReference>
<accession>A0A8D2LH60</accession>
<dbReference type="InterPro" id="IPR003020">
    <property type="entry name" value="HCO3_transpt_euk"/>
</dbReference>
<evidence type="ECO:0000256" key="5">
    <source>
        <dbReference type="ARBA" id="ARBA00022692"/>
    </source>
</evidence>
<evidence type="ECO:0000313" key="13">
    <source>
        <dbReference type="Ensembl" id="ENSVKKP00000021509.1"/>
    </source>
</evidence>
<dbReference type="InterPro" id="IPR003024">
    <property type="entry name" value="Na/HCO3_transpt"/>
</dbReference>
<comment type="subcellular location">
    <subcellularLocation>
        <location evidence="1">Basolateral cell membrane</location>
        <topology evidence="1">Multi-pass membrane protein</topology>
    </subcellularLocation>
    <subcellularLocation>
        <location evidence="9">Membrane</location>
        <topology evidence="9">Multi-pass membrane protein</topology>
    </subcellularLocation>
</comment>
<keyword evidence="7 9" id="KW-0406">Ion transport</keyword>
<feature type="transmembrane region" description="Helical" evidence="9">
    <location>
        <begin position="482"/>
        <end position="511"/>
    </location>
</feature>
<evidence type="ECO:0000256" key="2">
    <source>
        <dbReference type="ARBA" id="ARBA00010993"/>
    </source>
</evidence>
<feature type="domain" description="Bicarbonate transporter-like transmembrane" evidence="11">
    <location>
        <begin position="419"/>
        <end position="984"/>
    </location>
</feature>
<keyword evidence="14" id="KW-1185">Reference proteome</keyword>
<proteinExistence type="inferred from homology"/>
<keyword evidence="4" id="KW-1003">Cell membrane</keyword>
<evidence type="ECO:0000256" key="4">
    <source>
        <dbReference type="ARBA" id="ARBA00022475"/>
    </source>
</evidence>
<dbReference type="PANTHER" id="PTHR11453:SF52">
    <property type="entry name" value="ANION EXCHANGE PROTEIN 4"/>
    <property type="match status" value="1"/>
</dbReference>
<evidence type="ECO:0000313" key="14">
    <source>
        <dbReference type="Proteomes" id="UP000694545"/>
    </source>
</evidence>
<dbReference type="SUPFAM" id="SSF55804">
    <property type="entry name" value="Phoshotransferase/anion transport protein"/>
    <property type="match status" value="1"/>
</dbReference>
<dbReference type="Gene3D" id="1.10.287.570">
    <property type="entry name" value="Helical hairpin bin"/>
    <property type="match status" value="1"/>
</dbReference>
<feature type="transmembrane region" description="Helical" evidence="9">
    <location>
        <begin position="881"/>
        <end position="901"/>
    </location>
</feature>
<feature type="transmembrane region" description="Helical" evidence="9">
    <location>
        <begin position="669"/>
        <end position="687"/>
    </location>
</feature>
<evidence type="ECO:0000256" key="10">
    <source>
        <dbReference type="SAM" id="MobiDB-lite"/>
    </source>
</evidence>
<evidence type="ECO:0000259" key="11">
    <source>
        <dbReference type="Pfam" id="PF00955"/>
    </source>
</evidence>
<evidence type="ECO:0000259" key="12">
    <source>
        <dbReference type="Pfam" id="PF07565"/>
    </source>
</evidence>
<dbReference type="Ensembl" id="ENSVKKT00000022048.1">
    <property type="protein sequence ID" value="ENSVKKP00000021509.1"/>
    <property type="gene ID" value="ENSVKKG00000012737.1"/>
</dbReference>
<dbReference type="Gene3D" id="3.40.930.10">
    <property type="entry name" value="Mannitol-specific EII, Chain A"/>
    <property type="match status" value="1"/>
</dbReference>
<feature type="domain" description="Band 3 cytoplasmic" evidence="12">
    <location>
        <begin position="92"/>
        <end position="185"/>
    </location>
</feature>
<feature type="transmembrane region" description="Helical" evidence="9">
    <location>
        <begin position="450"/>
        <end position="470"/>
    </location>
</feature>
<feature type="transmembrane region" description="Helical" evidence="9">
    <location>
        <begin position="932"/>
        <end position="961"/>
    </location>
</feature>
<sequence length="1058" mass="116548">MWDEAGVVVGLRKAPQSVLVDVGLAVISLSAGAQTPGIGALAETEQGGQLLLTIKRRDHLIARRRLMIKMQETGVPCSVRLSVMGLTQRFPCRWIKFEEKVEDGGERWSKPQVATVSLHALFELRTCLQKGSLLLGDLCWSCVQEKAIEAHVESHALRPELLKKLSHTLLLSPQHHITTSQLKSLIETACSLCFAAAERDRQTDLPCSCFPSCGPQTLDVFPLQLKNRFRKKVPAEAEVANVLVGEAAFLEKPFIAFVRLQEAVLLGSLTEVAFPSRFLFILLGPRAKARAYHEIGRAAAVLLTDELFQRVAQKASGVQELLAGVDEFLDELTVLPPGKWDPTTRIAPPKCLPSAQKRFGLAAGPGSRAGHQSGGACRGGGGGGGGGTGCASGQGKPHPRQPPTANESPKSGALPFPCRLFGGLVRDLRRKAPWYGSDFRDALHVQCFSAVLYIYLATVTNAITFGGMLGDATDNMQGVLENFLGTACAGAFFCLFAGQPLTILSSTGPVLVFERLLFSFSKDYHLDYLEFRLWIGLWVAFFGLVLVATEASHLVQYFTRFTEEGFCALISCIFIYDAAKKMLSLAEHYPVNWDYKISRVTSYRCSCGMPKTQNEATNPGQLNRNPHREFQLLIPPHLDFGNGSLLTRKECAHLGGHLVGSSCNYVPDITFVCFILFLGTFLCSMALKNFKSSRYFPTVLRRLVGDFSIILTILLFCGIDAALGLETPKLIVPSKFKPTNPTRGWLVPPFGANAWWIYPAAAVPAVLVIILIFMDQQITAVILNRKEYKLQKGAGFHLDFFCVSLLMIFTSVMGLPWYVSATVISLAHMDSLKKEGATCAPGEQPAFLGIREQRVTGLLVFLLTGLSVFLAPVLKFIPMPVLYGIFLYMGVSALSSIQLVGRLQLLLMPAKQQPDLIYLRHVPLRQVHLFTFIQVLCLAALWILKSTAAAIVFPLMLLALVGMRKAMERIFPLNHLSWLDDIMPEKDRQEEEEKLKRTCDQEESGDEEVSVAAFWVAELLGSWTKRVEIPGSQTVGSLSRARSEASSWEEEWRGRAPG</sequence>
<evidence type="ECO:0000256" key="9">
    <source>
        <dbReference type="RuleBase" id="RU362035"/>
    </source>
</evidence>
<dbReference type="PANTHER" id="PTHR11453">
    <property type="entry name" value="ANION EXCHANGE PROTEIN"/>
    <property type="match status" value="1"/>
</dbReference>
<keyword evidence="3 9" id="KW-0813">Transport</keyword>
<dbReference type="FunFam" id="1.10.287.570:FF:000001">
    <property type="entry name" value="Anion exchange protein"/>
    <property type="match status" value="1"/>
</dbReference>
<feature type="transmembrane region" description="Helical" evidence="9">
    <location>
        <begin position="707"/>
        <end position="725"/>
    </location>
</feature>
<comment type="similarity">
    <text evidence="2 9">Belongs to the anion exchanger (TC 2.A.31) family.</text>
</comment>
<reference evidence="13" key="2">
    <citation type="submission" date="2025-09" db="UniProtKB">
        <authorList>
            <consortium name="Ensembl"/>
        </authorList>
    </citation>
    <scope>IDENTIFICATION</scope>
</reference>
<dbReference type="Pfam" id="PF07565">
    <property type="entry name" value="Band_3_cyto"/>
    <property type="match status" value="2"/>
</dbReference>
<dbReference type="GO" id="GO:0005452">
    <property type="term" value="F:solute:inorganic anion antiporter activity"/>
    <property type="evidence" value="ECO:0007669"/>
    <property type="project" value="InterPro"/>
</dbReference>
<evidence type="ECO:0000256" key="7">
    <source>
        <dbReference type="ARBA" id="ARBA00023065"/>
    </source>
</evidence>
<feature type="transmembrane region" description="Helical" evidence="9">
    <location>
        <begin position="855"/>
        <end position="874"/>
    </location>
</feature>
<evidence type="ECO:0000256" key="1">
    <source>
        <dbReference type="ARBA" id="ARBA00004554"/>
    </source>
</evidence>
<feature type="transmembrane region" description="Helical" evidence="9">
    <location>
        <begin position="755"/>
        <end position="774"/>
    </location>
</feature>
<keyword evidence="6 9" id="KW-1133">Transmembrane helix</keyword>
<feature type="region of interest" description="Disordered" evidence="10">
    <location>
        <begin position="1034"/>
        <end position="1058"/>
    </location>
</feature>
<feature type="transmembrane region" description="Helical" evidence="9">
    <location>
        <begin position="795"/>
        <end position="819"/>
    </location>
</feature>
<dbReference type="GO" id="GO:0051453">
    <property type="term" value="P:regulation of intracellular pH"/>
    <property type="evidence" value="ECO:0007669"/>
    <property type="project" value="TreeGrafter"/>
</dbReference>
<feature type="transmembrane region" description="Helical" evidence="9">
    <location>
        <begin position="531"/>
        <end position="549"/>
    </location>
</feature>